<name>A0A3S0YKQ7_CHLFR</name>
<dbReference type="Gene3D" id="3.40.30.10">
    <property type="entry name" value="Glutaredoxin"/>
    <property type="match status" value="1"/>
</dbReference>
<dbReference type="Proteomes" id="UP000268857">
    <property type="component" value="Unassembled WGS sequence"/>
</dbReference>
<dbReference type="PANTHER" id="PTHR43110">
    <property type="entry name" value="THIOL PEROXIDASE"/>
    <property type="match status" value="1"/>
</dbReference>
<keyword evidence="3" id="KW-0676">Redox-active center</keyword>
<evidence type="ECO:0000256" key="2">
    <source>
        <dbReference type="ARBA" id="ARBA00022862"/>
    </source>
</evidence>
<reference evidence="5 6" key="1">
    <citation type="journal article" date="2019" name="Genome Biol. Evol.">
        <title>Day and night: Metabolic profiles and evolutionary relationships of six axenic non-marine cyanobacteria.</title>
        <authorList>
            <person name="Will S.E."/>
            <person name="Henke P."/>
            <person name="Boedeker C."/>
            <person name="Huang S."/>
            <person name="Brinkmann H."/>
            <person name="Rohde M."/>
            <person name="Jarek M."/>
            <person name="Friedl T."/>
            <person name="Seufert S."/>
            <person name="Schumacher M."/>
            <person name="Overmann J."/>
            <person name="Neumann-Schaal M."/>
            <person name="Petersen J."/>
        </authorList>
    </citation>
    <scope>NUCLEOTIDE SEQUENCE [LARGE SCALE GENOMIC DNA]</scope>
    <source>
        <strain evidence="5 6">PCC 6912</strain>
    </source>
</reference>
<evidence type="ECO:0000313" key="5">
    <source>
        <dbReference type="EMBL" id="RUR86833.1"/>
    </source>
</evidence>
<dbReference type="Pfam" id="PF00578">
    <property type="entry name" value="AhpC-TSA"/>
    <property type="match status" value="1"/>
</dbReference>
<comment type="caution">
    <text evidence="5">The sequence shown here is derived from an EMBL/GenBank/DDBJ whole genome shotgun (WGS) entry which is preliminary data.</text>
</comment>
<keyword evidence="1" id="KW-0560">Oxidoreductase</keyword>
<keyword evidence="6" id="KW-1185">Reference proteome</keyword>
<sequence>MLTSTNFSGLLNERFFRNFLPIPASNQLPLEFLTPDFQLPDITNGTLVKLSNYRGKKPILLAFTRIFTEKQYCPFCYPHIKALNENYEQFQNRGIEILMITSTDERQSQIVVRDLGLKLPLLSDPTCRVFRLYKVGQALGAPLPAQFVLDKEGRLRYKHLFSFLDHNASVETLLEQYDSLVKS</sequence>
<organism evidence="5 6">
    <name type="scientific">Chlorogloeopsis fritschii PCC 6912</name>
    <dbReference type="NCBI Taxonomy" id="211165"/>
    <lineage>
        <taxon>Bacteria</taxon>
        <taxon>Bacillati</taxon>
        <taxon>Cyanobacteriota</taxon>
        <taxon>Cyanophyceae</taxon>
        <taxon>Nostocales</taxon>
        <taxon>Chlorogloeopsidaceae</taxon>
        <taxon>Chlorogloeopsis</taxon>
    </lineage>
</organism>
<dbReference type="STRING" id="211165.GCA_000317285_05186"/>
<keyword evidence="1" id="KW-0575">Peroxidase</keyword>
<dbReference type="RefSeq" id="WP_016874252.1">
    <property type="nucleotide sequence ID" value="NZ_AJLN01000116.1"/>
</dbReference>
<dbReference type="InterPro" id="IPR013766">
    <property type="entry name" value="Thioredoxin_domain"/>
</dbReference>
<accession>A0A3S0YKQ7</accession>
<evidence type="ECO:0000313" key="6">
    <source>
        <dbReference type="Proteomes" id="UP000268857"/>
    </source>
</evidence>
<dbReference type="EMBL" id="RSCJ01000001">
    <property type="protein sequence ID" value="RUR86833.1"/>
    <property type="molecule type" value="Genomic_DNA"/>
</dbReference>
<protein>
    <submittedName>
        <fullName evidence="5">Alkyl hydroperoxide reductase</fullName>
    </submittedName>
</protein>
<evidence type="ECO:0000259" key="4">
    <source>
        <dbReference type="PROSITE" id="PS51352"/>
    </source>
</evidence>
<dbReference type="OrthoDB" id="422376at2"/>
<evidence type="ECO:0000256" key="3">
    <source>
        <dbReference type="ARBA" id="ARBA00023284"/>
    </source>
</evidence>
<dbReference type="CDD" id="cd02970">
    <property type="entry name" value="PRX_like2"/>
    <property type="match status" value="1"/>
</dbReference>
<dbReference type="PANTHER" id="PTHR43110:SF1">
    <property type="entry name" value="THIOL PEROXIDASE"/>
    <property type="match status" value="1"/>
</dbReference>
<dbReference type="InterPro" id="IPR000866">
    <property type="entry name" value="AhpC/TSA"/>
</dbReference>
<gene>
    <name evidence="5" type="ORF">PCC6912_02760</name>
</gene>
<keyword evidence="2" id="KW-0049">Antioxidant</keyword>
<dbReference type="InterPro" id="IPR036249">
    <property type="entry name" value="Thioredoxin-like_sf"/>
</dbReference>
<dbReference type="AlphaFoldDB" id="A0A3S0YKQ7"/>
<evidence type="ECO:0000256" key="1">
    <source>
        <dbReference type="ARBA" id="ARBA00022559"/>
    </source>
</evidence>
<feature type="domain" description="Thioredoxin" evidence="4">
    <location>
        <begin position="28"/>
        <end position="182"/>
    </location>
</feature>
<dbReference type="InterPro" id="IPR050455">
    <property type="entry name" value="Tpx_Peroxidase_subfamily"/>
</dbReference>
<dbReference type="SUPFAM" id="SSF52833">
    <property type="entry name" value="Thioredoxin-like"/>
    <property type="match status" value="1"/>
</dbReference>
<proteinExistence type="predicted"/>
<dbReference type="GO" id="GO:0004601">
    <property type="term" value="F:peroxidase activity"/>
    <property type="evidence" value="ECO:0007669"/>
    <property type="project" value="UniProtKB-KW"/>
</dbReference>
<dbReference type="PROSITE" id="PS51352">
    <property type="entry name" value="THIOREDOXIN_2"/>
    <property type="match status" value="1"/>
</dbReference>